<organism evidence="2">
    <name type="scientific">Marseillevirus sp</name>
    <dbReference type="NCBI Taxonomy" id="2809551"/>
    <lineage>
        <taxon>Viruses</taxon>
        <taxon>Varidnaviria</taxon>
        <taxon>Bamfordvirae</taxon>
        <taxon>Nucleocytoviricota</taxon>
        <taxon>Megaviricetes</taxon>
        <taxon>Pimascovirales</taxon>
        <taxon>Pimascovirales incertae sedis</taxon>
        <taxon>Marseilleviridae</taxon>
        <taxon>Marseillevirus</taxon>
    </lineage>
</organism>
<name>A0AA96IYD6_9VIRU</name>
<proteinExistence type="predicted"/>
<evidence type="ECO:0000259" key="1">
    <source>
        <dbReference type="Pfam" id="PF02399"/>
    </source>
</evidence>
<protein>
    <submittedName>
        <fullName evidence="2">Origin of replication binding protein</fullName>
    </submittedName>
</protein>
<dbReference type="InterPro" id="IPR003450">
    <property type="entry name" value="Replication_origin-bd"/>
</dbReference>
<dbReference type="InterPro" id="IPR027417">
    <property type="entry name" value="P-loop_NTPase"/>
</dbReference>
<feature type="domain" description="Replication origin-binding protein" evidence="1">
    <location>
        <begin position="410"/>
        <end position="550"/>
    </location>
</feature>
<dbReference type="InterPro" id="IPR049996">
    <property type="entry name" value="Slr7037-like"/>
</dbReference>
<accession>A0AA96IYD6</accession>
<dbReference type="EMBL" id="OR343189">
    <property type="protein sequence ID" value="WNL50116.1"/>
    <property type="molecule type" value="Genomic_DNA"/>
</dbReference>
<gene>
    <name evidence="2" type="ORF">MarDSR_077</name>
</gene>
<dbReference type="SUPFAM" id="SSF52540">
    <property type="entry name" value="P-loop containing nucleoside triphosphate hydrolases"/>
    <property type="match status" value="1"/>
</dbReference>
<evidence type="ECO:0000313" key="2">
    <source>
        <dbReference type="EMBL" id="WNL50116.1"/>
    </source>
</evidence>
<dbReference type="GO" id="GO:0005524">
    <property type="term" value="F:ATP binding"/>
    <property type="evidence" value="ECO:0007669"/>
    <property type="project" value="InterPro"/>
</dbReference>
<reference evidence="2" key="1">
    <citation type="submission" date="2023-07" db="EMBL/GenBank/DDBJ databases">
        <authorList>
            <person name="Xia Y."/>
        </authorList>
    </citation>
    <scope>NUCLEOTIDE SEQUENCE</scope>
    <source>
        <strain evidence="2">E</strain>
    </source>
</reference>
<dbReference type="NCBIfam" id="NF042913">
    <property type="entry name" value="CyRepA1"/>
    <property type="match status" value="1"/>
</dbReference>
<dbReference type="GO" id="GO:0003688">
    <property type="term" value="F:DNA replication origin binding"/>
    <property type="evidence" value="ECO:0007669"/>
    <property type="project" value="InterPro"/>
</dbReference>
<feature type="domain" description="Replication origin-binding protein" evidence="1">
    <location>
        <begin position="576"/>
        <end position="699"/>
    </location>
</feature>
<dbReference type="Pfam" id="PF02399">
    <property type="entry name" value="Herpes_ori_bp"/>
    <property type="match status" value="2"/>
</dbReference>
<dbReference type="GO" id="GO:0006260">
    <property type="term" value="P:DNA replication"/>
    <property type="evidence" value="ECO:0007669"/>
    <property type="project" value="InterPro"/>
</dbReference>
<sequence length="1026" mass="119503">MKSPGSASSFYEREGTETEHEYAKRTALAFVLGVLPSYVSVTEKYGTFWFSHALSKRHKNSLSSREKRGEVGLLSPQKYAHAFGKISGHSMFFAYETNKYSRSFGSYPSFSDFWENYGKVPDEEKKFNDQFLEGQAAREIFDLDSSSLSKEEAETLNIPQLFMRLRQEYEKETKLKFFILDACGQEGEKYKVSYHIIISKVHYDIVKMGKNISEFVDFLKKTKEGSILAELIDKQIYTRNRTIRSPWSIKHEGKRRLVPIKEHMDFDPINFFATPDAHIWYQEEHEEEEQREDMGLTMESNGEYEDILLSFVEEKLGGVFDVQREGNGWRIQRQDEQSNFCPFCEREHEGDNYRAHVWKGRLWVKCFRYGKCVPITAAPKTRGTAQKIVFEKVPELKADFCYNSSVSRPVYFEKKCFAVRGAMGTGKTKALEMYLKLHQQARVLSVTYRRTLARETSCNLPGFKNYEDEGSGRIRGKRIVVQVDSLHRVFGQFDLLVLDEVTYMLSRLLCDVSEKNACWRHFKHFVQNTPNILLMDKNLDQPTIDFFEKLGVPCYVSRNEYKAHSKKKVLISPSFLEFKEKLLDELSDGKKICFPCSSKKKLLLVCHEAKEAGHRVLWYTGDGKSEDVWLEQWDEYDLVAYTPTISAGVSYEQEHFDKVYGYFSSRSCCAEEAEQMMFRVRNIADNEIVVGFDNRGSNCPVTRQEIIDELETKDSASFALSGIEWDIVREKLVDSPKMDAYVSSVLRRNISRKNMAGTLLGLLAEQGANIEFLPSSIRGRELETLREDTKFLQKKIDFEGAKKTCESVSLDREKFSFLCSKRDKTDDEISSCRKFMVAHSFEVEQETLTPEFVLEYSGKEKIFQNQRLAFAGSKAEQKERLTDAIDKKTRDKRFTKFEKRLGISCNLERVIYARRLFYWLGYGSTTTREKKSKEEMASRLEKIRKMVKKSRHFQTLLGKMPEDEQYTIRWVNDILRRMFDCYIARTNKSKKFEWELLFSSAWKHNGEATSLPKKRIKVLEIIPSPF</sequence>